<accession>A0A164ZWA0</accession>
<dbReference type="EMBL" id="KV419395">
    <property type="protein sequence ID" value="KZS98154.1"/>
    <property type="molecule type" value="Genomic_DNA"/>
</dbReference>
<gene>
    <name evidence="3" type="ORF">SISNIDRAFT_492558</name>
</gene>
<organism evidence="3 4">
    <name type="scientific">Sistotremastrum niveocremeum HHB9708</name>
    <dbReference type="NCBI Taxonomy" id="1314777"/>
    <lineage>
        <taxon>Eukaryota</taxon>
        <taxon>Fungi</taxon>
        <taxon>Dikarya</taxon>
        <taxon>Basidiomycota</taxon>
        <taxon>Agaricomycotina</taxon>
        <taxon>Agaricomycetes</taxon>
        <taxon>Sistotremastrales</taxon>
        <taxon>Sistotremastraceae</taxon>
        <taxon>Sertulicium</taxon>
        <taxon>Sertulicium niveocremeum</taxon>
    </lineage>
</organism>
<evidence type="ECO:0000313" key="4">
    <source>
        <dbReference type="Proteomes" id="UP000076722"/>
    </source>
</evidence>
<evidence type="ECO:0000256" key="1">
    <source>
        <dbReference type="ARBA" id="ARBA00006888"/>
    </source>
</evidence>
<protein>
    <submittedName>
        <fullName evidence="3">Uncharacterized protein</fullName>
    </submittedName>
</protein>
<reference evidence="3 4" key="1">
    <citation type="journal article" date="2016" name="Mol. Biol. Evol.">
        <title>Comparative Genomics of Early-Diverging Mushroom-Forming Fungi Provides Insights into the Origins of Lignocellulose Decay Capabilities.</title>
        <authorList>
            <person name="Nagy L.G."/>
            <person name="Riley R."/>
            <person name="Tritt A."/>
            <person name="Adam C."/>
            <person name="Daum C."/>
            <person name="Floudas D."/>
            <person name="Sun H."/>
            <person name="Yadav J.S."/>
            <person name="Pangilinan J."/>
            <person name="Larsson K.H."/>
            <person name="Matsuura K."/>
            <person name="Barry K."/>
            <person name="Labutti K."/>
            <person name="Kuo R."/>
            <person name="Ohm R.A."/>
            <person name="Bhattacharya S.S."/>
            <person name="Shirouzu T."/>
            <person name="Yoshinaga Y."/>
            <person name="Martin F.M."/>
            <person name="Grigoriev I.V."/>
            <person name="Hibbett D.S."/>
        </authorList>
    </citation>
    <scope>NUCLEOTIDE SEQUENCE [LARGE SCALE GENOMIC DNA]</scope>
    <source>
        <strain evidence="3 4">HHB9708</strain>
    </source>
</reference>
<dbReference type="OrthoDB" id="2526683at2759"/>
<sequence length="316" mass="35051">MPTFGRPSDFASASPRYTLYSTATQNQPLPHYEPSKVYILDCSACGAFLTNRGMRAVLLLRPDVPLYSTDALPVSCSAWAAPIEPEKATSNTTLPRKTCLCLTQSLLCHGCGTIVGYMIVSPCAQCTSSLHGATNHHRFVFHSNRVKATERLYVHNEPGITDYFLPKILKPDWLRWHDTDTRGHTVWIPVPTNNSPMIEEVEENANSQFWPTTQLPTPPEEEPSPNSDHSTPPLDSRAYPFPTNLPSISSPLARRLQHTPASMSESSENSLPPLLEMPSLKQGDNLYWHHLVRCGEIPACTDHKGGRGVKLAPVIF</sequence>
<name>A0A164ZWA0_9AGAM</name>
<dbReference type="Proteomes" id="UP000076722">
    <property type="component" value="Unassembled WGS sequence"/>
</dbReference>
<dbReference type="PANTHER" id="PTHR31841:SF1">
    <property type="entry name" value="PROTEIN FAM72A-RELATED"/>
    <property type="match status" value="1"/>
</dbReference>
<proteinExistence type="inferred from homology"/>
<dbReference type="PANTHER" id="PTHR31841">
    <property type="entry name" value="PROTEIN FAM72A-RELATED"/>
    <property type="match status" value="1"/>
</dbReference>
<dbReference type="InterPro" id="IPR026768">
    <property type="entry name" value="YPEH2ZP"/>
</dbReference>
<keyword evidence="4" id="KW-1185">Reference proteome</keyword>
<dbReference type="STRING" id="1314777.A0A164ZWA0"/>
<feature type="region of interest" description="Disordered" evidence="2">
    <location>
        <begin position="209"/>
        <end position="242"/>
    </location>
</feature>
<dbReference type="GO" id="GO:0005829">
    <property type="term" value="C:cytosol"/>
    <property type="evidence" value="ECO:0007669"/>
    <property type="project" value="UniProtKB-ARBA"/>
</dbReference>
<dbReference type="AlphaFoldDB" id="A0A164ZWA0"/>
<dbReference type="Pfam" id="PF14976">
    <property type="entry name" value="YPEH2ZP"/>
    <property type="match status" value="1"/>
</dbReference>
<comment type="similarity">
    <text evidence="1">Belongs to the FAM72 family.</text>
</comment>
<evidence type="ECO:0000313" key="3">
    <source>
        <dbReference type="EMBL" id="KZS98154.1"/>
    </source>
</evidence>
<evidence type="ECO:0000256" key="2">
    <source>
        <dbReference type="SAM" id="MobiDB-lite"/>
    </source>
</evidence>